<dbReference type="HOGENOM" id="CLU_324652_0_0_1"/>
<feature type="region of interest" description="Disordered" evidence="1">
    <location>
        <begin position="182"/>
        <end position="201"/>
    </location>
</feature>
<feature type="region of interest" description="Disordered" evidence="1">
    <location>
        <begin position="846"/>
        <end position="871"/>
    </location>
</feature>
<feature type="region of interest" description="Disordered" evidence="1">
    <location>
        <begin position="280"/>
        <end position="299"/>
    </location>
</feature>
<accession>J9VXP3</accession>
<dbReference type="KEGG" id="cng:CNAG_01992"/>
<dbReference type="AlphaFoldDB" id="J9VXP3"/>
<evidence type="ECO:0008006" key="4">
    <source>
        <dbReference type="Google" id="ProtNLM"/>
    </source>
</evidence>
<evidence type="ECO:0000313" key="3">
    <source>
        <dbReference type="Proteomes" id="UP000010091"/>
    </source>
</evidence>
<dbReference type="OrthoDB" id="10379707at2759"/>
<dbReference type="InterPro" id="IPR053185">
    <property type="entry name" value="SET_domain_protein"/>
</dbReference>
<dbReference type="EMBL" id="CP003830">
    <property type="protein sequence ID" value="AFR98186.2"/>
    <property type="molecule type" value="Genomic_DNA"/>
</dbReference>
<feature type="compositionally biased region" description="Polar residues" evidence="1">
    <location>
        <begin position="224"/>
        <end position="238"/>
    </location>
</feature>
<dbReference type="PANTHER" id="PTHR47332:SF4">
    <property type="entry name" value="SET DOMAIN-CONTAINING PROTEIN 5"/>
    <property type="match status" value="1"/>
</dbReference>
<organism evidence="2 3">
    <name type="scientific">Cryptococcus neoformans (strain H99 / ATCC 208821 / CBS 10515 / FGSC 9487)</name>
    <name type="common">Cryptococcus neoformans var. grubii serotype A</name>
    <dbReference type="NCBI Taxonomy" id="235443"/>
    <lineage>
        <taxon>Eukaryota</taxon>
        <taxon>Fungi</taxon>
        <taxon>Dikarya</taxon>
        <taxon>Basidiomycota</taxon>
        <taxon>Agaricomycotina</taxon>
        <taxon>Tremellomycetes</taxon>
        <taxon>Tremellales</taxon>
        <taxon>Cryptococcaceae</taxon>
        <taxon>Cryptococcus</taxon>
        <taxon>Cryptococcus neoformans species complex</taxon>
    </lineage>
</organism>
<feature type="region of interest" description="Disordered" evidence="1">
    <location>
        <begin position="217"/>
        <end position="242"/>
    </location>
</feature>
<feature type="compositionally biased region" description="Basic and acidic residues" evidence="1">
    <location>
        <begin position="448"/>
        <end position="464"/>
    </location>
</feature>
<sequence length="871" mass="97265">MLQLFLFLLHLSSSSLPPLLLFSSSSLPLLFLTSHSQSISTLICLYPYTICFASQTSHFCQWTTMLFPSKTFYGSDTPPYPSGNINANASEDEDEINSQSSAPAFLPTVRQRRRTRPDIDIGETTEDIIPRPESAPALIGTNLNRKDEGEEEDRSWDIGPAPQTQPIDPATTEAITSFTSAASTDISTTSQQFKKPKRGKTKQLKKLVALFKKKAMRELEEQRPSQQQDGEVGTQPSFSGKRHLNSVAVEKMKVSTKATKIIKKTMEAVSRQVEKGVVDKQEVQLDETEEKVDEPRERPINKGNRAETVFEEPKVNTLISIPQPNTAPSSDLSQPHESNINVEGKGTGDRLDTLAQVATNISTLNLDIEFIPEDTSTIMSGRVDDNKDDLACLKIDESPAFGKLQEDITEQDDTTTPLSPHDESKTESQKSTEPVVPQAPKKSKGQRRREAARAKKIAEESEQEKRRLIPEFQLRQRPTNQVAQVFYKNSVPEIPFYRAEVVPGRTHKQLFANRFIPRGKTFLWEPPLITLSDCFATKEAEEAYASCTSDIKTRINALTNARPEMGLYGRMSTNMIPLGNMGRVGVFEKIPQVTYSCEANVRFLWAQDRFLGFLVAIVDIPEGQKLSVRLQYAFHTSSIRREKISQINGTPCTCHLCSLPPLFLHHSDENRLAYHRLLASYPIISSSEPLSALFQIEKTIELIILEGLWEALFDRFVDGFEICVRWADAESAAEWAEAARDAAMLCQGDLFGDSEYKMRFTRDPERYDGWGKFGRTKLRGPAEGILKAAIGNYDFEAAQTQARVDRAARRAHIAAMSSRVQPSSSDVPSQPLIDNTLPIDALVAAIEGKGEGEEGEGREGQGVTKSKKKRK</sequence>
<feature type="compositionally biased region" description="Basic and acidic residues" evidence="1">
    <location>
        <begin position="848"/>
        <end position="859"/>
    </location>
</feature>
<evidence type="ECO:0000256" key="1">
    <source>
        <dbReference type="SAM" id="MobiDB-lite"/>
    </source>
</evidence>
<dbReference type="SUPFAM" id="SSF82199">
    <property type="entry name" value="SET domain"/>
    <property type="match status" value="1"/>
</dbReference>
<feature type="region of interest" description="Disordered" evidence="1">
    <location>
        <begin position="402"/>
        <end position="464"/>
    </location>
</feature>
<gene>
    <name evidence="2" type="ORF">CNAG_01992</name>
</gene>
<dbReference type="Gene3D" id="2.170.270.10">
    <property type="entry name" value="SET domain"/>
    <property type="match status" value="1"/>
</dbReference>
<dbReference type="VEuPathDB" id="FungiDB:CNAG_01992"/>
<reference evidence="2 3" key="1">
    <citation type="journal article" date="2014" name="PLoS Genet.">
        <title>Analysis of the genome and transcriptome of Cryptococcus neoformans var. grubii reveals complex RNA expression and microevolution leading to virulence attenuation.</title>
        <authorList>
            <person name="Janbon G."/>
            <person name="Ormerod K.L."/>
            <person name="Paulet D."/>
            <person name="Byrnes E.J.III."/>
            <person name="Yadav V."/>
            <person name="Chatterjee G."/>
            <person name="Mullapudi N."/>
            <person name="Hon C.C."/>
            <person name="Billmyre R.B."/>
            <person name="Brunel F."/>
            <person name="Bahn Y.S."/>
            <person name="Chen W."/>
            <person name="Chen Y."/>
            <person name="Chow E.W."/>
            <person name="Coppee J.Y."/>
            <person name="Floyd-Averette A."/>
            <person name="Gaillardin C."/>
            <person name="Gerik K.J."/>
            <person name="Goldberg J."/>
            <person name="Gonzalez-Hilarion S."/>
            <person name="Gujja S."/>
            <person name="Hamlin J.L."/>
            <person name="Hsueh Y.P."/>
            <person name="Ianiri G."/>
            <person name="Jones S."/>
            <person name="Kodira C.D."/>
            <person name="Kozubowski L."/>
            <person name="Lam W."/>
            <person name="Marra M."/>
            <person name="Mesner L.D."/>
            <person name="Mieczkowski P.A."/>
            <person name="Moyrand F."/>
            <person name="Nielsen K."/>
            <person name="Proux C."/>
            <person name="Rossignol T."/>
            <person name="Schein J.E."/>
            <person name="Sun S."/>
            <person name="Wollschlaeger C."/>
            <person name="Wood I.A."/>
            <person name="Zeng Q."/>
            <person name="Neuveglise C."/>
            <person name="Newlon C.S."/>
            <person name="Perfect J.R."/>
            <person name="Lodge J.K."/>
            <person name="Idnurm A."/>
            <person name="Stajich J.E."/>
            <person name="Kronstad J.W."/>
            <person name="Sanyal K."/>
            <person name="Heitman J."/>
            <person name="Fraser J.A."/>
            <person name="Cuomo C.A."/>
            <person name="Dietrich F.S."/>
        </authorList>
    </citation>
    <scope>NUCLEOTIDE SEQUENCE [LARGE SCALE GENOMIC DNA]</scope>
    <source>
        <strain evidence="3">H99 / ATCC 208821 / CBS 10515 / FGSC 9487</strain>
    </source>
</reference>
<dbReference type="RefSeq" id="XP_012052527.1">
    <property type="nucleotide sequence ID" value="XM_012197137.1"/>
</dbReference>
<dbReference type="PANTHER" id="PTHR47332">
    <property type="entry name" value="SET DOMAIN-CONTAINING PROTEIN 5"/>
    <property type="match status" value="1"/>
</dbReference>
<keyword evidence="3" id="KW-1185">Reference proteome</keyword>
<protein>
    <recommendedName>
        <fullName evidence="4">SET domain-containing protein</fullName>
    </recommendedName>
</protein>
<feature type="region of interest" description="Disordered" evidence="1">
    <location>
        <begin position="321"/>
        <end position="348"/>
    </location>
</feature>
<dbReference type="InterPro" id="IPR046341">
    <property type="entry name" value="SET_dom_sf"/>
</dbReference>
<feature type="region of interest" description="Disordered" evidence="1">
    <location>
        <begin position="83"/>
        <end position="168"/>
    </location>
</feature>
<dbReference type="Proteomes" id="UP000010091">
    <property type="component" value="Chromosome 11"/>
</dbReference>
<name>J9VXP3_CRYN9</name>
<feature type="compositionally biased region" description="Basic and acidic residues" evidence="1">
    <location>
        <begin position="420"/>
        <end position="430"/>
    </location>
</feature>
<feature type="compositionally biased region" description="Polar residues" evidence="1">
    <location>
        <begin position="321"/>
        <end position="341"/>
    </location>
</feature>
<dbReference type="GeneID" id="23885656"/>
<proteinExistence type="predicted"/>
<evidence type="ECO:0000313" key="2">
    <source>
        <dbReference type="EMBL" id="AFR98186.2"/>
    </source>
</evidence>